<reference evidence="1" key="2">
    <citation type="submission" date="2012-06" db="EMBL/GenBank/DDBJ databases">
        <authorList>
            <person name="Yu Y."/>
            <person name="Currie J."/>
            <person name="Lomeli R."/>
            <person name="Angelova A."/>
            <person name="Collura K."/>
            <person name="Wissotski M."/>
            <person name="Campos D."/>
            <person name="Kudrna D."/>
            <person name="Golser W."/>
            <person name="Ashely E."/>
            <person name="Descour A."/>
            <person name="Fernandes J."/>
            <person name="Soderlund C."/>
            <person name="Walbot V."/>
        </authorList>
    </citation>
    <scope>NUCLEOTIDE SEQUENCE</scope>
    <source>
        <strain evidence="1">B73</strain>
    </source>
</reference>
<evidence type="ECO:0000313" key="1">
    <source>
        <dbReference type="EMBL" id="ACR35492.1"/>
    </source>
</evidence>
<proteinExistence type="evidence at transcript level"/>
<dbReference type="EMBL" id="BT086708">
    <property type="protein sequence ID" value="ACR37061.1"/>
    <property type="molecule type" value="mRNA"/>
</dbReference>
<sequence length="45" mass="4814">MTSTAKKKMLCPDMTVLAAASVQAALSSRLASTQERQENASTDDR</sequence>
<name>C4J2U2_MAIZE</name>
<dbReference type="EMBL" id="BT085139">
    <property type="protein sequence ID" value="ACR35492.1"/>
    <property type="molecule type" value="mRNA"/>
</dbReference>
<protein>
    <submittedName>
        <fullName evidence="1">Uncharacterized protein</fullName>
    </submittedName>
</protein>
<reference evidence="1" key="1">
    <citation type="journal article" date="2009" name="PLoS Genet.">
        <title>Sequencing, mapping, and analysis of 27,455 maize full-length cDNAs.</title>
        <authorList>
            <person name="Soderlund C."/>
            <person name="Descour A."/>
            <person name="Kudrna D."/>
            <person name="Bomhoff M."/>
            <person name="Boyd L."/>
            <person name="Currie J."/>
            <person name="Angelova A."/>
            <person name="Collura K."/>
            <person name="Wissotski M."/>
            <person name="Ashley E."/>
            <person name="Morrow D."/>
            <person name="Fernandes J."/>
            <person name="Walbot V."/>
            <person name="Yu Y."/>
        </authorList>
    </citation>
    <scope>NUCLEOTIDE SEQUENCE</scope>
    <source>
        <strain evidence="1">B73</strain>
    </source>
</reference>
<dbReference type="AlphaFoldDB" id="C4J2U2"/>
<accession>C4J2U2</accession>
<organism evidence="1">
    <name type="scientific">Zea mays</name>
    <name type="common">Maize</name>
    <dbReference type="NCBI Taxonomy" id="4577"/>
    <lineage>
        <taxon>Eukaryota</taxon>
        <taxon>Viridiplantae</taxon>
        <taxon>Streptophyta</taxon>
        <taxon>Embryophyta</taxon>
        <taxon>Tracheophyta</taxon>
        <taxon>Spermatophyta</taxon>
        <taxon>Magnoliopsida</taxon>
        <taxon>Liliopsida</taxon>
        <taxon>Poales</taxon>
        <taxon>Poaceae</taxon>
        <taxon>PACMAD clade</taxon>
        <taxon>Panicoideae</taxon>
        <taxon>Andropogonodae</taxon>
        <taxon>Andropogoneae</taxon>
        <taxon>Tripsacinae</taxon>
        <taxon>Zea</taxon>
    </lineage>
</organism>